<evidence type="ECO:0000313" key="1">
    <source>
        <dbReference type="EMBL" id="KAJ7763736.1"/>
    </source>
</evidence>
<dbReference type="Proteomes" id="UP001215598">
    <property type="component" value="Unassembled WGS sequence"/>
</dbReference>
<keyword evidence="2" id="KW-1185">Reference proteome</keyword>
<proteinExistence type="predicted"/>
<organism evidence="1 2">
    <name type="scientific">Mycena metata</name>
    <dbReference type="NCBI Taxonomy" id="1033252"/>
    <lineage>
        <taxon>Eukaryota</taxon>
        <taxon>Fungi</taxon>
        <taxon>Dikarya</taxon>
        <taxon>Basidiomycota</taxon>
        <taxon>Agaricomycotina</taxon>
        <taxon>Agaricomycetes</taxon>
        <taxon>Agaricomycetidae</taxon>
        <taxon>Agaricales</taxon>
        <taxon>Marasmiineae</taxon>
        <taxon>Mycenaceae</taxon>
        <taxon>Mycena</taxon>
    </lineage>
</organism>
<sequence>MTLPQKIWPGKFGTRSKLVVTRYRNESDENNISIKGAVWYKYKREDMPGGAAGYRNGSDENNMLIGMWSGARNHCVWSRGAVSEWFRRKQYLNRQYGVVQGSCVWSRGAVSESFRREQRVYGRIESSQELSGSGRRWVSESFRWINQNGNGSVGFNPTEDTILRARKL</sequence>
<comment type="caution">
    <text evidence="1">The sequence shown here is derived from an EMBL/GenBank/DDBJ whole genome shotgun (WGS) entry which is preliminary data.</text>
</comment>
<dbReference type="EMBL" id="JARKIB010000029">
    <property type="protein sequence ID" value="KAJ7763736.1"/>
    <property type="molecule type" value="Genomic_DNA"/>
</dbReference>
<name>A0AAD7NIR0_9AGAR</name>
<accession>A0AAD7NIR0</accession>
<dbReference type="AlphaFoldDB" id="A0AAD7NIR0"/>
<gene>
    <name evidence="1" type="ORF">B0H16DRAFT_1454995</name>
</gene>
<evidence type="ECO:0000313" key="2">
    <source>
        <dbReference type="Proteomes" id="UP001215598"/>
    </source>
</evidence>
<protein>
    <submittedName>
        <fullName evidence="1">Uncharacterized protein</fullName>
    </submittedName>
</protein>
<reference evidence="1" key="1">
    <citation type="submission" date="2023-03" db="EMBL/GenBank/DDBJ databases">
        <title>Massive genome expansion in bonnet fungi (Mycena s.s.) driven by repeated elements and novel gene families across ecological guilds.</title>
        <authorList>
            <consortium name="Lawrence Berkeley National Laboratory"/>
            <person name="Harder C.B."/>
            <person name="Miyauchi S."/>
            <person name="Viragh M."/>
            <person name="Kuo A."/>
            <person name="Thoen E."/>
            <person name="Andreopoulos B."/>
            <person name="Lu D."/>
            <person name="Skrede I."/>
            <person name="Drula E."/>
            <person name="Henrissat B."/>
            <person name="Morin E."/>
            <person name="Kohler A."/>
            <person name="Barry K."/>
            <person name="LaButti K."/>
            <person name="Morin E."/>
            <person name="Salamov A."/>
            <person name="Lipzen A."/>
            <person name="Mereny Z."/>
            <person name="Hegedus B."/>
            <person name="Baldrian P."/>
            <person name="Stursova M."/>
            <person name="Weitz H."/>
            <person name="Taylor A."/>
            <person name="Grigoriev I.V."/>
            <person name="Nagy L.G."/>
            <person name="Martin F."/>
            <person name="Kauserud H."/>
        </authorList>
    </citation>
    <scope>NUCLEOTIDE SEQUENCE</scope>
    <source>
        <strain evidence="1">CBHHK182m</strain>
    </source>
</reference>